<dbReference type="InterPro" id="IPR043504">
    <property type="entry name" value="Peptidase_S1_PA_chymotrypsin"/>
</dbReference>
<feature type="disulfide bond" evidence="5">
    <location>
        <begin position="361"/>
        <end position="379"/>
    </location>
</feature>
<dbReference type="PRINTS" id="PR00261">
    <property type="entry name" value="LDLRECEPTOR"/>
</dbReference>
<dbReference type="GO" id="GO:0006508">
    <property type="term" value="P:proteolysis"/>
    <property type="evidence" value="ECO:0007669"/>
    <property type="project" value="UniProtKB-KW"/>
</dbReference>
<dbReference type="InterPro" id="IPR000859">
    <property type="entry name" value="CUB_dom"/>
</dbReference>
<dbReference type="PROSITE" id="PS00135">
    <property type="entry name" value="TRYPSIN_SER"/>
    <property type="match status" value="1"/>
</dbReference>
<keyword evidence="7" id="KW-1133">Transmembrane helix</keyword>
<evidence type="ECO:0000256" key="4">
    <source>
        <dbReference type="ARBA" id="ARBA00023157"/>
    </source>
</evidence>
<evidence type="ECO:0000256" key="6">
    <source>
        <dbReference type="RuleBase" id="RU363034"/>
    </source>
</evidence>
<dbReference type="SMART" id="SM00042">
    <property type="entry name" value="CUB"/>
    <property type="match status" value="1"/>
</dbReference>
<dbReference type="PANTHER" id="PTHR24252:SF17">
    <property type="entry name" value="SUPPRESSOR OF TUMORIGENICITY 14 PROTEIN HOMOLOG-RELATED"/>
    <property type="match status" value="1"/>
</dbReference>
<dbReference type="Gene3D" id="4.10.400.10">
    <property type="entry name" value="Low-density Lipoprotein Receptor"/>
    <property type="match status" value="4"/>
</dbReference>
<evidence type="ECO:0000256" key="1">
    <source>
        <dbReference type="ARBA" id="ARBA00022670"/>
    </source>
</evidence>
<dbReference type="InterPro" id="IPR018114">
    <property type="entry name" value="TRYPSIN_HIS"/>
</dbReference>
<dbReference type="CDD" id="cd00112">
    <property type="entry name" value="LDLa"/>
    <property type="match status" value="4"/>
</dbReference>
<feature type="disulfide bond" evidence="5">
    <location>
        <begin position="446"/>
        <end position="461"/>
    </location>
</feature>
<evidence type="ECO:0000313" key="10">
    <source>
        <dbReference type="Ensembl" id="ENSXMAP00000027673.1"/>
    </source>
</evidence>
<dbReference type="SUPFAM" id="SSF49854">
    <property type="entry name" value="Spermadhesin, CUB domain"/>
    <property type="match status" value="2"/>
</dbReference>
<feature type="disulfide bond" evidence="5">
    <location>
        <begin position="397"/>
        <end position="415"/>
    </location>
</feature>
<dbReference type="Pfam" id="PF00431">
    <property type="entry name" value="CUB"/>
    <property type="match status" value="1"/>
</dbReference>
<dbReference type="AlphaFoldDB" id="A0A3B5Q786"/>
<reference evidence="11" key="2">
    <citation type="journal article" date="2013" name="Nat. Genet.">
        <title>The genome of the platyfish, Xiphophorus maculatus, provides insights into evolutionary adaptation and several complex traits.</title>
        <authorList>
            <person name="Schartl M."/>
            <person name="Walter R.B."/>
            <person name="Shen Y."/>
            <person name="Garcia T."/>
            <person name="Catchen J."/>
            <person name="Amores A."/>
            <person name="Braasch I."/>
            <person name="Chalopin D."/>
            <person name="Volff J.N."/>
            <person name="Lesch K.P."/>
            <person name="Bisazza A."/>
            <person name="Minx P."/>
            <person name="Hillier L."/>
            <person name="Wilson R.K."/>
            <person name="Fuerstenberg S."/>
            <person name="Boore J."/>
            <person name="Searle S."/>
            <person name="Postlethwait J.H."/>
            <person name="Warren W.C."/>
        </authorList>
    </citation>
    <scope>NUCLEOTIDE SEQUENCE [LARGE SCALE GENOMIC DNA]</scope>
    <source>
        <strain evidence="11">JP 163 A</strain>
    </source>
</reference>
<feature type="disulfide bond" evidence="5">
    <location>
        <begin position="373"/>
        <end position="388"/>
    </location>
</feature>
<feature type="disulfide bond" evidence="5">
    <location>
        <begin position="469"/>
        <end position="481"/>
    </location>
</feature>
<dbReference type="InterPro" id="IPR002172">
    <property type="entry name" value="LDrepeatLR_classA_rpt"/>
</dbReference>
<feature type="domain" description="CUB" evidence="8">
    <location>
        <begin position="245"/>
        <end position="349"/>
    </location>
</feature>
<evidence type="ECO:0000259" key="8">
    <source>
        <dbReference type="PROSITE" id="PS01180"/>
    </source>
</evidence>
<feature type="disulfide bond" evidence="5">
    <location>
        <begin position="489"/>
        <end position="504"/>
    </location>
</feature>
<dbReference type="GO" id="GO:0004252">
    <property type="term" value="F:serine-type endopeptidase activity"/>
    <property type="evidence" value="ECO:0007669"/>
    <property type="project" value="InterPro"/>
</dbReference>
<dbReference type="PANTHER" id="PTHR24252">
    <property type="entry name" value="ACROSIN-RELATED"/>
    <property type="match status" value="1"/>
</dbReference>
<sequence length="751" mass="81914">DVSEQFLQAPDSRDVEKDPGRRRRLWAGLSLLIAAGALALLTGLLVWHFHRESLPVNGSGLCSDWFSDQSEQRPSQFPLVTLEGLGGTREGPSPYAEAQEQEMGPVLEEIRLDPCRTVHPNLAGFSEKAPISVHVRKNGHIDSPGFPDAPYGPNTAQKWLWFRLRCLRHLLQQEVAPPPSCPVETFSLQKVWGLSVSPCRQCGYPHGSLAFVSSGNVMLLMLVTSQDKNFPGFRVFYSQVPAADCGGTLSGERGSFSSPFFPANYPPKADCSWTVQVSPAAPPVRKEASGLWDVLNGPTTEPDWISSSRLCGSQSESSVFISKSNKMRVSFRSDRGLVHPGFSARYEAFVPTDPCPGKFRCGTNLCINTTLRCDGFNDCGDNHDEIGCSCAPMQMKCKNNICKAKFWMCDGVDDCGDNSDEDGCGKCGAAEFSCRNGRCVSDALRCDGRDDCGDASDESTCQKSLQLPCSDFTFRCRSGRCISKLNPECDGTPDCEDGSDEDDCDCGVPPYRSLRIVGGQASREGEWPWQVSLHFRGHGHTCGASVLSRRWLLTAAHCNPAGYTAADRWDAWLGLHAQGQSNRWTVQRKVKRIVVHPDYDRVSLDSDIALMELEPDLVLNQNIWPVCLPSASHHFPAGQEAWITGWGATAEGGAGTTVLQKARVRIINSTVCRSLLRDSLSDRMLCAGVLGGGVDACQGDSGGPLAVTDPSGRVFVAGVVSWGEGCGLRNKPGVYTRVTRFRRWIRDQTGV</sequence>
<evidence type="ECO:0000256" key="7">
    <source>
        <dbReference type="SAM" id="Phobius"/>
    </source>
</evidence>
<dbReference type="SUPFAM" id="SSF50494">
    <property type="entry name" value="Trypsin-like serine proteases"/>
    <property type="match status" value="1"/>
</dbReference>
<dbReference type="InterPro" id="IPR001254">
    <property type="entry name" value="Trypsin_dom"/>
</dbReference>
<feature type="disulfide bond" evidence="5">
    <location>
        <begin position="427"/>
        <end position="439"/>
    </location>
</feature>
<dbReference type="Gene3D" id="2.60.120.290">
    <property type="entry name" value="Spermadhesin, CUB domain"/>
    <property type="match status" value="2"/>
</dbReference>
<dbReference type="Gene3D" id="2.40.10.10">
    <property type="entry name" value="Trypsin-like serine proteases"/>
    <property type="match status" value="2"/>
</dbReference>
<organism evidence="10 11">
    <name type="scientific">Xiphophorus maculatus</name>
    <name type="common">Southern platyfish</name>
    <name type="synonym">Platypoecilus maculatus</name>
    <dbReference type="NCBI Taxonomy" id="8083"/>
    <lineage>
        <taxon>Eukaryota</taxon>
        <taxon>Metazoa</taxon>
        <taxon>Chordata</taxon>
        <taxon>Craniata</taxon>
        <taxon>Vertebrata</taxon>
        <taxon>Euteleostomi</taxon>
        <taxon>Actinopterygii</taxon>
        <taxon>Neopterygii</taxon>
        <taxon>Teleostei</taxon>
        <taxon>Neoteleostei</taxon>
        <taxon>Acanthomorphata</taxon>
        <taxon>Ovalentaria</taxon>
        <taxon>Atherinomorphae</taxon>
        <taxon>Cyprinodontiformes</taxon>
        <taxon>Poeciliidae</taxon>
        <taxon>Poeciliinae</taxon>
        <taxon>Xiphophorus</taxon>
    </lineage>
</organism>
<dbReference type="Pfam" id="PF00057">
    <property type="entry name" value="Ldl_recept_a"/>
    <property type="match status" value="4"/>
</dbReference>
<dbReference type="SUPFAM" id="SSF57424">
    <property type="entry name" value="LDL receptor-like module"/>
    <property type="match status" value="3"/>
</dbReference>
<dbReference type="PROSITE" id="PS00134">
    <property type="entry name" value="TRYPSIN_HIS"/>
    <property type="match status" value="1"/>
</dbReference>
<dbReference type="Proteomes" id="UP000002852">
    <property type="component" value="Unassembled WGS sequence"/>
</dbReference>
<dbReference type="SMART" id="SM00192">
    <property type="entry name" value="LDLa"/>
    <property type="match status" value="4"/>
</dbReference>
<keyword evidence="7" id="KW-0472">Membrane</keyword>
<evidence type="ECO:0000256" key="2">
    <source>
        <dbReference type="ARBA" id="ARBA00022801"/>
    </source>
</evidence>
<feature type="transmembrane region" description="Helical" evidence="7">
    <location>
        <begin position="25"/>
        <end position="49"/>
    </location>
</feature>
<dbReference type="InterPro" id="IPR033116">
    <property type="entry name" value="TRYPSIN_SER"/>
</dbReference>
<reference evidence="10" key="3">
    <citation type="submission" date="2025-08" db="UniProtKB">
        <authorList>
            <consortium name="Ensembl"/>
        </authorList>
    </citation>
    <scope>IDENTIFICATION</scope>
    <source>
        <strain evidence="10">JP 163 A</strain>
    </source>
</reference>
<protein>
    <submittedName>
        <fullName evidence="10">ST14 transmembrane serine protease matriptase b</fullName>
    </submittedName>
</protein>
<accession>A0A3B5Q786</accession>
<dbReference type="CDD" id="cd00190">
    <property type="entry name" value="Tryp_SPc"/>
    <property type="match status" value="1"/>
</dbReference>
<dbReference type="PROSITE" id="PS50068">
    <property type="entry name" value="LDLRA_2"/>
    <property type="match status" value="4"/>
</dbReference>
<keyword evidence="1 6" id="KW-0645">Protease</keyword>
<dbReference type="GeneTree" id="ENSGT00940000164481"/>
<dbReference type="InterPro" id="IPR009003">
    <property type="entry name" value="Peptidase_S1_PA"/>
</dbReference>
<feature type="disulfide bond" evidence="5">
    <location>
        <begin position="409"/>
        <end position="424"/>
    </location>
</feature>
<dbReference type="FunFam" id="2.40.10.10:FF:000003">
    <property type="entry name" value="Transmembrane serine protease 3"/>
    <property type="match status" value="1"/>
</dbReference>
<dbReference type="CDD" id="cd00041">
    <property type="entry name" value="CUB"/>
    <property type="match status" value="1"/>
</dbReference>
<dbReference type="Ensembl" id="ENSXMAT00000039402.1">
    <property type="protein sequence ID" value="ENSXMAP00000027673.1"/>
    <property type="gene ID" value="ENSXMAG00000025664.1"/>
</dbReference>
<keyword evidence="4 5" id="KW-1015">Disulfide bond</keyword>
<feature type="disulfide bond" evidence="5">
    <location>
        <begin position="434"/>
        <end position="452"/>
    </location>
</feature>
<name>A0A3B5Q786_XIPMA</name>
<keyword evidence="7" id="KW-0812">Transmembrane</keyword>
<comment type="caution">
    <text evidence="5">Lacks conserved residue(s) required for the propagation of feature annotation.</text>
</comment>
<dbReference type="InterPro" id="IPR035914">
    <property type="entry name" value="Sperma_CUB_dom_sf"/>
</dbReference>
<keyword evidence="11" id="KW-1185">Reference proteome</keyword>
<reference evidence="11" key="1">
    <citation type="submission" date="2012-01" db="EMBL/GenBank/DDBJ databases">
        <authorList>
            <person name="Walter R."/>
            <person name="Schartl M."/>
            <person name="Warren W."/>
        </authorList>
    </citation>
    <scope>NUCLEOTIDE SEQUENCE [LARGE SCALE GENOMIC DNA]</scope>
    <source>
        <strain evidence="11">JP 163 A</strain>
    </source>
</reference>
<evidence type="ECO:0000256" key="3">
    <source>
        <dbReference type="ARBA" id="ARBA00022825"/>
    </source>
</evidence>
<keyword evidence="2 6" id="KW-0378">Hydrolase</keyword>
<evidence type="ECO:0000256" key="5">
    <source>
        <dbReference type="PROSITE-ProRule" id="PRU00124"/>
    </source>
</evidence>
<dbReference type="InterPro" id="IPR036055">
    <property type="entry name" value="LDL_receptor-like_sf"/>
</dbReference>
<dbReference type="PROSITE" id="PS01180">
    <property type="entry name" value="CUB"/>
    <property type="match status" value="1"/>
</dbReference>
<dbReference type="SMART" id="SM00020">
    <property type="entry name" value="Tryp_SPc"/>
    <property type="match status" value="1"/>
</dbReference>
<feature type="domain" description="Peptidase S1" evidence="9">
    <location>
        <begin position="516"/>
        <end position="750"/>
    </location>
</feature>
<dbReference type="PROSITE" id="PS50240">
    <property type="entry name" value="TRYPSIN_DOM"/>
    <property type="match status" value="1"/>
</dbReference>
<evidence type="ECO:0000313" key="11">
    <source>
        <dbReference type="Proteomes" id="UP000002852"/>
    </source>
</evidence>
<dbReference type="Pfam" id="PF00089">
    <property type="entry name" value="Trypsin"/>
    <property type="match status" value="1"/>
</dbReference>
<reference evidence="10" key="4">
    <citation type="submission" date="2025-09" db="UniProtKB">
        <authorList>
            <consortium name="Ensembl"/>
        </authorList>
    </citation>
    <scope>IDENTIFICATION</scope>
    <source>
        <strain evidence="10">JP 163 A</strain>
    </source>
</reference>
<proteinExistence type="predicted"/>
<evidence type="ECO:0000259" key="9">
    <source>
        <dbReference type="PROSITE" id="PS50240"/>
    </source>
</evidence>
<feature type="disulfide bond" evidence="5">
    <location>
        <begin position="390"/>
        <end position="402"/>
    </location>
</feature>
<keyword evidence="3 6" id="KW-0720">Serine protease</keyword>